<dbReference type="Pfam" id="PF00567">
    <property type="entry name" value="TUDOR"/>
    <property type="match status" value="2"/>
</dbReference>
<dbReference type="GO" id="GO:0005737">
    <property type="term" value="C:cytoplasm"/>
    <property type="evidence" value="ECO:0007669"/>
    <property type="project" value="UniProtKB-ARBA"/>
</dbReference>
<dbReference type="PANTHER" id="PTHR22948">
    <property type="entry name" value="TUDOR DOMAIN CONTAINING PROTEIN"/>
    <property type="match status" value="1"/>
</dbReference>
<dbReference type="Gene3D" id="2.30.30.140">
    <property type="match status" value="2"/>
</dbReference>
<protein>
    <submittedName>
        <fullName evidence="2">Putative transcriptional coactivator</fullName>
    </submittedName>
</protein>
<reference evidence="2" key="2">
    <citation type="journal article" date="2017" name="Front. Cell. Infect. Microbiol.">
        <title>Analysis of the Salivary Gland Transcriptome of Unfed and Partially Fed Amblyomma sculptum Ticks and Descriptive Proteome of the Saliva.</title>
        <authorList>
            <person name="Esteves E."/>
            <person name="Maruyama S.R."/>
            <person name="Kawahara R."/>
            <person name="Fujita A."/>
            <person name="Martins L.A."/>
            <person name="Righi A.A."/>
            <person name="Costa F.B."/>
            <person name="Palmisano G."/>
            <person name="Labruna M.B."/>
            <person name="Sa-Nunes A."/>
            <person name="Ribeiro J.M.C."/>
            <person name="Fogaca A.C."/>
        </authorList>
    </citation>
    <scope>NUCLEOTIDE SEQUENCE</scope>
</reference>
<reference evidence="2" key="1">
    <citation type="submission" date="2016-09" db="EMBL/GenBank/DDBJ databases">
        <authorList>
            <person name="Capua I."/>
            <person name="De Benedictis P."/>
            <person name="Joannis T."/>
            <person name="Lombin L.H."/>
            <person name="Cattoli G."/>
        </authorList>
    </citation>
    <scope>NUCLEOTIDE SEQUENCE</scope>
</reference>
<evidence type="ECO:0000313" key="2">
    <source>
        <dbReference type="EMBL" id="JAU00593.1"/>
    </source>
</evidence>
<evidence type="ECO:0000259" key="1">
    <source>
        <dbReference type="PROSITE" id="PS50304"/>
    </source>
</evidence>
<dbReference type="FunFam" id="2.30.30.140:FF:000018">
    <property type="entry name" value="Serine/threonine-protein kinase 31"/>
    <property type="match status" value="2"/>
</dbReference>
<organism evidence="2">
    <name type="scientific">Amblyomma sculptum</name>
    <name type="common">Tick</name>
    <dbReference type="NCBI Taxonomy" id="1581419"/>
    <lineage>
        <taxon>Eukaryota</taxon>
        <taxon>Metazoa</taxon>
        <taxon>Ecdysozoa</taxon>
        <taxon>Arthropoda</taxon>
        <taxon>Chelicerata</taxon>
        <taxon>Arachnida</taxon>
        <taxon>Acari</taxon>
        <taxon>Parasitiformes</taxon>
        <taxon>Ixodida</taxon>
        <taxon>Ixodoidea</taxon>
        <taxon>Ixodidae</taxon>
        <taxon>Amblyomminae</taxon>
        <taxon>Amblyomma</taxon>
    </lineage>
</organism>
<dbReference type="AlphaFoldDB" id="A0A1E1XMM2"/>
<dbReference type="InterPro" id="IPR050621">
    <property type="entry name" value="Tudor_domain_containing"/>
</dbReference>
<feature type="domain" description="Tudor" evidence="1">
    <location>
        <begin position="644"/>
        <end position="706"/>
    </location>
</feature>
<name>A0A1E1XMM2_AMBSC</name>
<dbReference type="EMBL" id="GFAA01002842">
    <property type="protein sequence ID" value="JAU00593.1"/>
    <property type="molecule type" value="mRNA"/>
</dbReference>
<dbReference type="InterPro" id="IPR002999">
    <property type="entry name" value="Tudor"/>
</dbReference>
<dbReference type="SUPFAM" id="SSF63748">
    <property type="entry name" value="Tudor/PWWP/MBT"/>
    <property type="match status" value="2"/>
</dbReference>
<feature type="domain" description="Tudor" evidence="1">
    <location>
        <begin position="375"/>
        <end position="433"/>
    </location>
</feature>
<dbReference type="PANTHER" id="PTHR22948:SF72">
    <property type="entry name" value="TUDOR DOMAIN-CONTAINING PROTEIN"/>
    <property type="match status" value="1"/>
</dbReference>
<proteinExistence type="evidence at transcript level"/>
<dbReference type="SMART" id="SM00333">
    <property type="entry name" value="TUDOR"/>
    <property type="match status" value="2"/>
</dbReference>
<dbReference type="PROSITE" id="PS50304">
    <property type="entry name" value="TUDOR"/>
    <property type="match status" value="2"/>
</dbReference>
<sequence length="792" mass="87350">LQSIPACTSRQEELQRRLEKIHEEKDSIVNTLEQMVKGVDLLVAHVCAMTNVDRFFYGVVDASVAIEQLYLKLFRIQLLLTTENNYVDAAQQRSPQVAITFPSNTDDSEDGDSQVAVIDGNESQRAFQSSPQHTSEASLQRLSVCDELLGLTSAASLVHQQQQNVPNVLALDCALSGSVSSQTPPPIEYASKTPALPENESVTPCTEAYVTDVSAPIKQQPSAEPSSIAGFDQGDGCSHQEENDRNKLFKVRACAVQPNIHHVALPHSVQRQGGRTGAAGGRTFVFTPSPQTVDHNSTVVPSASAARLDISKPVYHEIPTFFPDIMRSTQDVVLSFYKNPAEFWLQLDTSAKALEIFLKKLHEYYSCSARRQELTPRPGMSCAAFYAEDGHWYRAKIVRVFPDHATVHYVDFGNTDSVDLKSLCLLERQFTKLPAMALYCGVKGLRAPYGTKTFSLEATRSFREKISAQGVKLQAYFHTRDFSARFHVDITARREGEPVMNLSQEFLAVCIKEKSPLLLMSEDIEERMRTCDSFISLVAPRARATSSSADAPPADVISMSPGMPLSSMATAGTSASGLLPPVVVPPPIIPEGNTFSVILSVVFNPADFYGQIIDEANTTAKVVEELQQQLNMHGIQTLAPAEESVGKGSFWMCFYEGDKNWYRVQVLDIYRTAGGRRFRVLYLDYGNRTTVSASFLRPLPHTVSSLPACAHRMALALLAPKNGPKWDSVATGLLVQETGFQATLFAEKKGVRRCEHEENIIDVVLWNKNVEPVVNINAYLVEHDAAVVKPAM</sequence>
<dbReference type="Gene3D" id="2.40.50.90">
    <property type="match status" value="2"/>
</dbReference>
<feature type="non-terminal residue" evidence="2">
    <location>
        <position position="1"/>
    </location>
</feature>
<accession>A0A1E1XMM2</accession>
<dbReference type="InterPro" id="IPR035437">
    <property type="entry name" value="SNase_OB-fold_sf"/>
</dbReference>